<keyword evidence="2" id="KW-0175">Coiled coil</keyword>
<evidence type="ECO:0000256" key="3">
    <source>
        <dbReference type="SAM" id="MobiDB-lite"/>
    </source>
</evidence>
<dbReference type="OrthoDB" id="9815884at2"/>
<dbReference type="Pfam" id="PF01551">
    <property type="entry name" value="Peptidase_M23"/>
    <property type="match status" value="1"/>
</dbReference>
<protein>
    <submittedName>
        <fullName evidence="5">Peptidase M23</fullName>
    </submittedName>
</protein>
<dbReference type="Gene3D" id="2.70.70.10">
    <property type="entry name" value="Glucose Permease (Domain IIA)"/>
    <property type="match status" value="1"/>
</dbReference>
<feature type="compositionally biased region" description="Basic and acidic residues" evidence="3">
    <location>
        <begin position="300"/>
        <end position="326"/>
    </location>
</feature>
<evidence type="ECO:0000259" key="4">
    <source>
        <dbReference type="Pfam" id="PF01551"/>
    </source>
</evidence>
<keyword evidence="6" id="KW-1185">Reference proteome</keyword>
<accession>A0A368MYU3</accession>
<keyword evidence="1" id="KW-0732">Signal</keyword>
<dbReference type="RefSeq" id="WP_114304525.1">
    <property type="nucleotide sequence ID" value="NZ_QPIE01000008.1"/>
</dbReference>
<gene>
    <name evidence="5" type="ORF">DQ356_10855</name>
</gene>
<dbReference type="Proteomes" id="UP000252172">
    <property type="component" value="Unassembled WGS sequence"/>
</dbReference>
<feature type="region of interest" description="Disordered" evidence="3">
    <location>
        <begin position="300"/>
        <end position="340"/>
    </location>
</feature>
<proteinExistence type="predicted"/>
<dbReference type="EMBL" id="QPIE01000008">
    <property type="protein sequence ID" value="RCU42169.1"/>
    <property type="molecule type" value="Genomic_DNA"/>
</dbReference>
<evidence type="ECO:0000313" key="6">
    <source>
        <dbReference type="Proteomes" id="UP000252172"/>
    </source>
</evidence>
<name>A0A368MYU3_9FLAO</name>
<dbReference type="InterPro" id="IPR011055">
    <property type="entry name" value="Dup_hybrid_motif"/>
</dbReference>
<reference evidence="5 6" key="1">
    <citation type="submission" date="2018-07" db="EMBL/GenBank/DDBJ databases">
        <title>Chryseobacterium lacus sp. nov., isolated from lake water.</title>
        <authorList>
            <person name="Li C.-M."/>
        </authorList>
    </citation>
    <scope>NUCLEOTIDE SEQUENCE [LARGE SCALE GENOMIC DNA]</scope>
    <source>
        <strain evidence="5 6">YLOS41</strain>
    </source>
</reference>
<dbReference type="PANTHER" id="PTHR21666:SF289">
    <property type="entry name" value="L-ALA--D-GLU ENDOPEPTIDASE"/>
    <property type="match status" value="1"/>
</dbReference>
<evidence type="ECO:0000313" key="5">
    <source>
        <dbReference type="EMBL" id="RCU42169.1"/>
    </source>
</evidence>
<dbReference type="GO" id="GO:0004222">
    <property type="term" value="F:metalloendopeptidase activity"/>
    <property type="evidence" value="ECO:0007669"/>
    <property type="project" value="TreeGrafter"/>
</dbReference>
<dbReference type="AlphaFoldDB" id="A0A368MYU3"/>
<dbReference type="SUPFAM" id="SSF51261">
    <property type="entry name" value="Duplicated hybrid motif"/>
    <property type="match status" value="1"/>
</dbReference>
<dbReference type="InterPro" id="IPR050570">
    <property type="entry name" value="Cell_wall_metabolism_enzyme"/>
</dbReference>
<feature type="domain" description="M23ase beta-sheet core" evidence="4">
    <location>
        <begin position="421"/>
        <end position="508"/>
    </location>
</feature>
<dbReference type="PANTHER" id="PTHR21666">
    <property type="entry name" value="PEPTIDASE-RELATED"/>
    <property type="match status" value="1"/>
</dbReference>
<comment type="caution">
    <text evidence="5">The sequence shown here is derived from an EMBL/GenBank/DDBJ whole genome shotgun (WGS) entry which is preliminary data.</text>
</comment>
<feature type="coiled-coil region" evidence="2">
    <location>
        <begin position="22"/>
        <end position="49"/>
    </location>
</feature>
<evidence type="ECO:0000256" key="2">
    <source>
        <dbReference type="SAM" id="Coils"/>
    </source>
</evidence>
<organism evidence="5 6">
    <name type="scientific">Chryseobacterium lacus</name>
    <dbReference type="NCBI Taxonomy" id="2058346"/>
    <lineage>
        <taxon>Bacteria</taxon>
        <taxon>Pseudomonadati</taxon>
        <taxon>Bacteroidota</taxon>
        <taxon>Flavobacteriia</taxon>
        <taxon>Flavobacteriales</taxon>
        <taxon>Weeksellaceae</taxon>
        <taxon>Chryseobacterium group</taxon>
        <taxon>Chryseobacterium</taxon>
    </lineage>
</organism>
<evidence type="ECO:0000256" key="1">
    <source>
        <dbReference type="ARBA" id="ARBA00022729"/>
    </source>
</evidence>
<sequence length="518" mass="58229">MMKKIGLVGAVLLFGILFGQKKEQLQQQNAELKKQIAGINSQLAKTRSESRLSIAYLEGVKKKIELREKVYQNTQKEKRFIEDDIYLRQLEINRQNRELAVLRQNYAKVLVNAYKNRDLKNKVTFILSSRNLGEAIRRVQYLRFYSDYQDKQAAKISQAADLLKRSIEERSKSVQQKEILLANQQKEITTINVEKQQKEKLLAEFKKNENTLTAELKQKQTQSRKLEGEIRSIIAEEMRIAKAEEEARKKAEAEKIRLAKEAAAREKAKIDAENKAKAEALEKERLRAEAEAKKAADLMAKKEAEEKKRAEEAAKSAATARDETRRQAAAKEAAEAAERSRIANEKLAAAKAAEAELDRKKEADKKAADTKAMTSFGVSSNAAESFAQNRGRMTMPAYGTITHRFGRQAHPVFKNIVEDNIGIKIAVSKGTTAKSIFPGVISKINLSSDGSRFVTVKHGDYFTVYANLSSVSVKLNQQVSAGTPIGVIGEDFDGTYTLDFQIWNGKTLQPMDPLGWIN</sequence>
<dbReference type="CDD" id="cd12797">
    <property type="entry name" value="M23_peptidase"/>
    <property type="match status" value="1"/>
</dbReference>
<dbReference type="InterPro" id="IPR016047">
    <property type="entry name" value="M23ase_b-sheet_dom"/>
</dbReference>